<evidence type="ECO:0000256" key="3">
    <source>
        <dbReference type="PROSITE-ProRule" id="PRU00267"/>
    </source>
</evidence>
<reference evidence="6" key="1">
    <citation type="submission" date="2020-05" db="EMBL/GenBank/DDBJ databases">
        <title>Mycena genomes resolve the evolution of fungal bioluminescence.</title>
        <authorList>
            <person name="Tsai I.J."/>
        </authorList>
    </citation>
    <scope>NUCLEOTIDE SEQUENCE</scope>
    <source>
        <strain evidence="6">171206Taipei</strain>
    </source>
</reference>
<dbReference type="PANTHER" id="PTHR45789:SF2">
    <property type="entry name" value="FI18025P1"/>
    <property type="match status" value="1"/>
</dbReference>
<dbReference type="InterPro" id="IPR051356">
    <property type="entry name" value="SOX/SOX-like_TF"/>
</dbReference>
<dbReference type="GeneID" id="59342306"/>
<feature type="region of interest" description="Disordered" evidence="4">
    <location>
        <begin position="275"/>
        <end position="309"/>
    </location>
</feature>
<dbReference type="CDD" id="cd01389">
    <property type="entry name" value="HMG-box_ROX1-like"/>
    <property type="match status" value="1"/>
</dbReference>
<keyword evidence="1 3" id="KW-0238">DNA-binding</keyword>
<dbReference type="Pfam" id="PF00505">
    <property type="entry name" value="HMG_box"/>
    <property type="match status" value="1"/>
</dbReference>
<feature type="DNA-binding region" description="HMG box" evidence="3">
    <location>
        <begin position="116"/>
        <end position="185"/>
    </location>
</feature>
<evidence type="ECO:0000256" key="1">
    <source>
        <dbReference type="ARBA" id="ARBA00023125"/>
    </source>
</evidence>
<dbReference type="RefSeq" id="XP_037224885.1">
    <property type="nucleotide sequence ID" value="XM_037359790.1"/>
</dbReference>
<dbReference type="AlphaFoldDB" id="A0A8H6TA63"/>
<protein>
    <submittedName>
        <fullName evidence="6">HMG box domain-containing protein</fullName>
    </submittedName>
</protein>
<dbReference type="SMART" id="SM00398">
    <property type="entry name" value="HMG"/>
    <property type="match status" value="1"/>
</dbReference>
<feature type="region of interest" description="Disordered" evidence="4">
    <location>
        <begin position="1"/>
        <end position="58"/>
    </location>
</feature>
<name>A0A8H6TA63_9AGAR</name>
<keyword evidence="2 3" id="KW-0539">Nucleus</keyword>
<dbReference type="GO" id="GO:0005634">
    <property type="term" value="C:nucleus"/>
    <property type="evidence" value="ECO:0007669"/>
    <property type="project" value="UniProtKB-UniRule"/>
</dbReference>
<organism evidence="6 7">
    <name type="scientific">Mycena indigotica</name>
    <dbReference type="NCBI Taxonomy" id="2126181"/>
    <lineage>
        <taxon>Eukaryota</taxon>
        <taxon>Fungi</taxon>
        <taxon>Dikarya</taxon>
        <taxon>Basidiomycota</taxon>
        <taxon>Agaricomycotina</taxon>
        <taxon>Agaricomycetes</taxon>
        <taxon>Agaricomycetidae</taxon>
        <taxon>Agaricales</taxon>
        <taxon>Marasmiineae</taxon>
        <taxon>Mycenaceae</taxon>
        <taxon>Mycena</taxon>
    </lineage>
</organism>
<feature type="region of interest" description="Disordered" evidence="4">
    <location>
        <begin position="188"/>
        <end position="215"/>
    </location>
</feature>
<dbReference type="GO" id="GO:0000981">
    <property type="term" value="F:DNA-binding transcription factor activity, RNA polymerase II-specific"/>
    <property type="evidence" value="ECO:0007669"/>
    <property type="project" value="TreeGrafter"/>
</dbReference>
<feature type="compositionally biased region" description="Pro residues" evidence="4">
    <location>
        <begin position="12"/>
        <end position="24"/>
    </location>
</feature>
<dbReference type="InterPro" id="IPR036910">
    <property type="entry name" value="HMG_box_dom_sf"/>
</dbReference>
<sequence length="446" mass="48396">MSSIRRLVSSAFPPPTAKPPPPFFRPTMPVERTRGSRRTTADGNNLVWTEPSTAPGISFATNVTPTTFVADQPASGQTFFMVEPTPPSTAPRRSHKRRSASTPSTPNANLSTDPHIPRPPNAFILFRSSFVRARTVPATLEPSHSALSAIAGMTWAQLPKEQKAMWHAIAREKRQEHAERFPNYTFRPNRRSVSAPVKQRKPKIKLEDDGSGEDDGFVAKPVRDLAPADRDRAAHIADLLVAGFHGESLGKGVELYDATRGKQGPEIRFSVVETPEDRRKQVKERKTAKAATRQRVSSTASSPGPFDFEVASSPSPSTWSTCSSPIDCPSPNYSSSFEWPAPSSDVFDFSAYDFDSLPGTAPASPALSFASTSSASSGLLSTATSYENLSAQFAADELLDLNLLGLDMSLLDFNACSPEFAPPATISLPQLDLSHPGVVFSDEHWQ</sequence>
<feature type="region of interest" description="Disordered" evidence="4">
    <location>
        <begin position="78"/>
        <end position="118"/>
    </location>
</feature>
<feature type="compositionally biased region" description="Polar residues" evidence="4">
    <location>
        <begin position="100"/>
        <end position="112"/>
    </location>
</feature>
<accession>A0A8H6TA63</accession>
<dbReference type="SUPFAM" id="SSF47095">
    <property type="entry name" value="HMG-box"/>
    <property type="match status" value="1"/>
</dbReference>
<dbReference type="PROSITE" id="PS50118">
    <property type="entry name" value="HMG_BOX_2"/>
    <property type="match status" value="1"/>
</dbReference>
<keyword evidence="7" id="KW-1185">Reference proteome</keyword>
<evidence type="ECO:0000259" key="5">
    <source>
        <dbReference type="PROSITE" id="PS50118"/>
    </source>
</evidence>
<dbReference type="Proteomes" id="UP000636479">
    <property type="component" value="Unassembled WGS sequence"/>
</dbReference>
<feature type="compositionally biased region" description="Polar residues" evidence="4">
    <location>
        <begin position="41"/>
        <end position="52"/>
    </location>
</feature>
<dbReference type="GO" id="GO:0000978">
    <property type="term" value="F:RNA polymerase II cis-regulatory region sequence-specific DNA binding"/>
    <property type="evidence" value="ECO:0007669"/>
    <property type="project" value="TreeGrafter"/>
</dbReference>
<dbReference type="Gene3D" id="1.10.30.10">
    <property type="entry name" value="High mobility group box domain"/>
    <property type="match status" value="1"/>
</dbReference>
<dbReference type="PANTHER" id="PTHR45789">
    <property type="entry name" value="FI18025P1"/>
    <property type="match status" value="1"/>
</dbReference>
<feature type="compositionally biased region" description="Basic and acidic residues" evidence="4">
    <location>
        <begin position="275"/>
        <end position="287"/>
    </location>
</feature>
<feature type="domain" description="HMG box" evidence="5">
    <location>
        <begin position="116"/>
        <end position="185"/>
    </location>
</feature>
<evidence type="ECO:0000313" key="7">
    <source>
        <dbReference type="Proteomes" id="UP000636479"/>
    </source>
</evidence>
<dbReference type="OrthoDB" id="6247875at2759"/>
<evidence type="ECO:0000313" key="6">
    <source>
        <dbReference type="EMBL" id="KAF7312777.1"/>
    </source>
</evidence>
<dbReference type="InterPro" id="IPR009071">
    <property type="entry name" value="HMG_box_dom"/>
</dbReference>
<evidence type="ECO:0000256" key="4">
    <source>
        <dbReference type="SAM" id="MobiDB-lite"/>
    </source>
</evidence>
<dbReference type="EMBL" id="JACAZF010000002">
    <property type="protein sequence ID" value="KAF7312777.1"/>
    <property type="molecule type" value="Genomic_DNA"/>
</dbReference>
<proteinExistence type="predicted"/>
<gene>
    <name evidence="6" type="ORF">MIND_00292800</name>
</gene>
<evidence type="ECO:0000256" key="2">
    <source>
        <dbReference type="ARBA" id="ARBA00023242"/>
    </source>
</evidence>
<comment type="caution">
    <text evidence="6">The sequence shown here is derived from an EMBL/GenBank/DDBJ whole genome shotgun (WGS) entry which is preliminary data.</text>
</comment>